<feature type="chain" id="PRO_5031550965" description="TonB-dependent transporter Oar-like beta-barrel domain-containing protein" evidence="8">
    <location>
        <begin position="24"/>
        <end position="1064"/>
    </location>
</feature>
<evidence type="ECO:0000256" key="4">
    <source>
        <dbReference type="ARBA" id="ARBA00022692"/>
    </source>
</evidence>
<dbReference type="Gene3D" id="2.170.130.10">
    <property type="entry name" value="TonB-dependent receptor, plug domain"/>
    <property type="match status" value="1"/>
</dbReference>
<keyword evidence="3" id="KW-1134">Transmembrane beta strand</keyword>
<dbReference type="InterPro" id="IPR008969">
    <property type="entry name" value="CarboxyPept-like_regulatory"/>
</dbReference>
<evidence type="ECO:0000256" key="5">
    <source>
        <dbReference type="ARBA" id="ARBA00022729"/>
    </source>
</evidence>
<dbReference type="SUPFAM" id="SSF49464">
    <property type="entry name" value="Carboxypeptidase regulatory domain-like"/>
    <property type="match status" value="1"/>
</dbReference>
<dbReference type="GO" id="GO:0044718">
    <property type="term" value="P:siderophore transmembrane transport"/>
    <property type="evidence" value="ECO:0007669"/>
    <property type="project" value="TreeGrafter"/>
</dbReference>
<dbReference type="Pfam" id="PF13620">
    <property type="entry name" value="CarboxypepD_reg"/>
    <property type="match status" value="1"/>
</dbReference>
<keyword evidence="7" id="KW-0998">Cell outer membrane</keyword>
<dbReference type="Proteomes" id="UP000589520">
    <property type="component" value="Unassembled WGS sequence"/>
</dbReference>
<keyword evidence="5 8" id="KW-0732">Signal</keyword>
<dbReference type="Gene3D" id="2.40.170.20">
    <property type="entry name" value="TonB-dependent receptor, beta-barrel domain"/>
    <property type="match status" value="1"/>
</dbReference>
<evidence type="ECO:0000256" key="2">
    <source>
        <dbReference type="ARBA" id="ARBA00022448"/>
    </source>
</evidence>
<gene>
    <name evidence="10" type="ORF">HDF17_002907</name>
</gene>
<comment type="subcellular location">
    <subcellularLocation>
        <location evidence="1">Cell outer membrane</location>
        <topology evidence="1">Multi-pass membrane protein</topology>
    </subcellularLocation>
</comment>
<dbReference type="InterPro" id="IPR036942">
    <property type="entry name" value="Beta-barrel_TonB_sf"/>
</dbReference>
<dbReference type="SUPFAM" id="SSF56935">
    <property type="entry name" value="Porins"/>
    <property type="match status" value="1"/>
</dbReference>
<dbReference type="InterPro" id="IPR039426">
    <property type="entry name" value="TonB-dep_rcpt-like"/>
</dbReference>
<dbReference type="Gene3D" id="2.60.40.1120">
    <property type="entry name" value="Carboxypeptidase-like, regulatory domain"/>
    <property type="match status" value="1"/>
</dbReference>
<dbReference type="PANTHER" id="PTHR30069">
    <property type="entry name" value="TONB-DEPENDENT OUTER MEMBRANE RECEPTOR"/>
    <property type="match status" value="1"/>
</dbReference>
<dbReference type="InterPro" id="IPR037066">
    <property type="entry name" value="Plug_dom_sf"/>
</dbReference>
<keyword evidence="11" id="KW-1185">Reference proteome</keyword>
<accession>A0A7Y9PIL6</accession>
<dbReference type="EMBL" id="JACCCW010000002">
    <property type="protein sequence ID" value="NYF80587.1"/>
    <property type="molecule type" value="Genomic_DNA"/>
</dbReference>
<dbReference type="Pfam" id="PF25183">
    <property type="entry name" value="OMP_b-brl_4"/>
    <property type="match status" value="1"/>
</dbReference>
<evidence type="ECO:0000256" key="3">
    <source>
        <dbReference type="ARBA" id="ARBA00022452"/>
    </source>
</evidence>
<proteinExistence type="predicted"/>
<reference evidence="10 11" key="1">
    <citation type="submission" date="2020-07" db="EMBL/GenBank/DDBJ databases">
        <title>Genomic Encyclopedia of Type Strains, Phase IV (KMG-V): Genome sequencing to study the core and pangenomes of soil and plant-associated prokaryotes.</title>
        <authorList>
            <person name="Whitman W."/>
        </authorList>
    </citation>
    <scope>NUCLEOTIDE SEQUENCE [LARGE SCALE GENOMIC DNA]</scope>
    <source>
        <strain evidence="10 11">X4EP2</strain>
    </source>
</reference>
<evidence type="ECO:0000256" key="1">
    <source>
        <dbReference type="ARBA" id="ARBA00004571"/>
    </source>
</evidence>
<evidence type="ECO:0000256" key="8">
    <source>
        <dbReference type="SAM" id="SignalP"/>
    </source>
</evidence>
<comment type="caution">
    <text evidence="10">The sequence shown here is derived from an EMBL/GenBank/DDBJ whole genome shotgun (WGS) entry which is preliminary data.</text>
</comment>
<evidence type="ECO:0000313" key="10">
    <source>
        <dbReference type="EMBL" id="NYF80587.1"/>
    </source>
</evidence>
<organism evidence="10 11">
    <name type="scientific">Granulicella arctica</name>
    <dbReference type="NCBI Taxonomy" id="940613"/>
    <lineage>
        <taxon>Bacteria</taxon>
        <taxon>Pseudomonadati</taxon>
        <taxon>Acidobacteriota</taxon>
        <taxon>Terriglobia</taxon>
        <taxon>Terriglobales</taxon>
        <taxon>Acidobacteriaceae</taxon>
        <taxon>Granulicella</taxon>
    </lineage>
</organism>
<name>A0A7Y9PIL6_9BACT</name>
<evidence type="ECO:0000313" key="11">
    <source>
        <dbReference type="Proteomes" id="UP000589520"/>
    </source>
</evidence>
<dbReference type="PANTHER" id="PTHR30069:SF29">
    <property type="entry name" value="HEMOGLOBIN AND HEMOGLOBIN-HAPTOGLOBIN-BINDING PROTEIN 1-RELATED"/>
    <property type="match status" value="1"/>
</dbReference>
<dbReference type="PROSITE" id="PS51257">
    <property type="entry name" value="PROKAR_LIPOPROTEIN"/>
    <property type="match status" value="1"/>
</dbReference>
<sequence length="1064" mass="116144">MYRTLLRLTALTIGLAISCTVQAQITRITGRITDATGAVIPKAQVTLTNDGTAEQLNALTTKTGDYSFVHLAPGLYDVSATAKGFATEQQTSLHLNLDAVLTVDLSLKLGVASEVVTVAADELLLNRTNADRGQTFTQDEIENSPLNGGVPLLLANTAPGVEFTGTNNGVNQWVRPFDNSSINQFSTNGQGSDTNDFQIDGAPNNSNSFGSRDIGYVPPSGSVQEMKFISNPYDAQYGHTGGGVFDIVTKYGTNTVHGQIYENARRTWLDANTHYNDNPQINLKKTSDTRDQYGFQVDGPVYIPHLYNGHGKTFFEVQGENWSQNTPKTGTSWVPALSPGSTTQTVAETGDFSAADYYDGNCQCRKPITIYDPLTTDLVTKVRQPFSGNRIPISRLNAAALKYLSYLPLPNRSVGADQPYGSNNYAWSVTATDRYKTAIIRLDQNFGAKDRAYIRFAWSKRFQDVGDTYNGIPGPAAQGVFPLVRQNHFFTTDWTHTFSSNAVFDLHLSFTRYAYNQSQGPSPFDLSQLGLGSLASQVTAQVFPEVDIDGVTGFGDFASNGGNKLSITNTISGMPTLTLVRRSHTIKLGMDYRWMKASNFTGGASSGHFDESTFWTQQNTLANLGSQDGYALASWVLGTPANGHLDVNPKQYFSYPYFAPFAQDDWKFTSKLTLNFGLRWDFQGPPSEARNQIVGDFSTTAQNPVASSVAGLPSGVQLLGGMTFAGVNGQPTTIYNWNWNLVQPRIGFAYAIDNDTVVRGGFGDTFEQSSAQGYSQGFSQTTAMTTSLSNGTRPDGNTIDDPFPVVAKPVGSARGLATSLGDSFNVSNRSFHIPGVWNYSFGFTHQLGSHTSVDLSYVGSKGFDLDSTDNINHVSAAFQASCNILQGSTVSRLQECLNPSANSAWVTNPYLGNAAFSPAATGNQNGYYTSQLLPASIYSRPSPQFGDIYQTEQNDGRSRFDSLQVSGTHRWNDALTFHANYVWSKVMSSGYLEDSIYRTRQHHIDTGTRPWRYTFNAVWHLPVGRGHRYLGTSNYVVDALLGAGSWLRSITTKRERLSAFRAAS</sequence>
<protein>
    <recommendedName>
        <fullName evidence="9">TonB-dependent transporter Oar-like beta-barrel domain-containing protein</fullName>
    </recommendedName>
</protein>
<evidence type="ECO:0000256" key="6">
    <source>
        <dbReference type="ARBA" id="ARBA00023136"/>
    </source>
</evidence>
<dbReference type="RefSeq" id="WP_179492081.1">
    <property type="nucleotide sequence ID" value="NZ_JACCCW010000002.1"/>
</dbReference>
<evidence type="ECO:0000259" key="9">
    <source>
        <dbReference type="Pfam" id="PF25183"/>
    </source>
</evidence>
<dbReference type="GO" id="GO:0009279">
    <property type="term" value="C:cell outer membrane"/>
    <property type="evidence" value="ECO:0007669"/>
    <property type="project" value="UniProtKB-SubCell"/>
</dbReference>
<keyword evidence="2" id="KW-0813">Transport</keyword>
<keyword evidence="4" id="KW-0812">Transmembrane</keyword>
<evidence type="ECO:0000256" key="7">
    <source>
        <dbReference type="ARBA" id="ARBA00023237"/>
    </source>
</evidence>
<keyword evidence="6" id="KW-0472">Membrane</keyword>
<dbReference type="InterPro" id="IPR057601">
    <property type="entry name" value="Oar-like_b-barrel"/>
</dbReference>
<dbReference type="GO" id="GO:0015344">
    <property type="term" value="F:siderophore uptake transmembrane transporter activity"/>
    <property type="evidence" value="ECO:0007669"/>
    <property type="project" value="TreeGrafter"/>
</dbReference>
<feature type="signal peptide" evidence="8">
    <location>
        <begin position="1"/>
        <end position="23"/>
    </location>
</feature>
<dbReference type="AlphaFoldDB" id="A0A7Y9PIL6"/>
<feature type="domain" description="TonB-dependent transporter Oar-like beta-barrel" evidence="9">
    <location>
        <begin position="248"/>
        <end position="1042"/>
    </location>
</feature>